<keyword evidence="10" id="KW-0472">Membrane</keyword>
<dbReference type="EC" id="2.7.13.3" evidence="3"/>
<evidence type="ECO:0000256" key="2">
    <source>
        <dbReference type="ARBA" id="ARBA00004651"/>
    </source>
</evidence>
<keyword evidence="10" id="KW-0812">Transmembrane</keyword>
<comment type="caution">
    <text evidence="12">The sequence shown here is derived from an EMBL/GenBank/DDBJ whole genome shotgun (WGS) entry which is preliminary data.</text>
</comment>
<dbReference type="InterPro" id="IPR003594">
    <property type="entry name" value="HATPase_dom"/>
</dbReference>
<dbReference type="SMART" id="SM00388">
    <property type="entry name" value="HisKA"/>
    <property type="match status" value="1"/>
</dbReference>
<evidence type="ECO:0000313" key="13">
    <source>
        <dbReference type="Proteomes" id="UP001596060"/>
    </source>
</evidence>
<dbReference type="InterPro" id="IPR036097">
    <property type="entry name" value="HisK_dim/P_sf"/>
</dbReference>
<keyword evidence="6" id="KW-0808">Transferase</keyword>
<organism evidence="12 13">
    <name type="scientific">Bosea massiliensis</name>
    <dbReference type="NCBI Taxonomy" id="151419"/>
    <lineage>
        <taxon>Bacteria</taxon>
        <taxon>Pseudomonadati</taxon>
        <taxon>Pseudomonadota</taxon>
        <taxon>Alphaproteobacteria</taxon>
        <taxon>Hyphomicrobiales</taxon>
        <taxon>Boseaceae</taxon>
        <taxon>Bosea</taxon>
    </lineage>
</organism>
<evidence type="ECO:0000256" key="5">
    <source>
        <dbReference type="ARBA" id="ARBA00022553"/>
    </source>
</evidence>
<keyword evidence="4" id="KW-1003">Cell membrane</keyword>
<dbReference type="SUPFAM" id="SSF47384">
    <property type="entry name" value="Homodimeric domain of signal transducing histidine kinase"/>
    <property type="match status" value="1"/>
</dbReference>
<evidence type="ECO:0000313" key="12">
    <source>
        <dbReference type="EMBL" id="MFC5507561.1"/>
    </source>
</evidence>
<keyword evidence="7" id="KW-0547">Nucleotide-binding</keyword>
<dbReference type="RefSeq" id="WP_068203782.1">
    <property type="nucleotide sequence ID" value="NZ_JBHSLU010000063.1"/>
</dbReference>
<sequence length="431" mass="46233">MTSKVGEADSRLRLDTLLDLRWCSIAIQTMAILVASVGFNLTFNYRLCLLLTATSAVLNVVLGRSQPKGSHVRISAAATILAFDIALLTALLFLTGGLSNPLVTLYAIPILIAATALPGAITFALSIAALVQSCALIFFHRPFPWFGEQPMDFPILLTTSIWGALAFTIGLCAVFTARISSESQRASDALVAVERVLEKEKHLSQLDGLAAAAAHELGTPLATIALVAKELQNDLPPTELVQEDLALLRSQVERCRLILSKLAVLGQQQDDFLDKISIDHLVSEVTSHQAAVGRSIDYRKAGTGDEPVILKNAAMLHSLTNLIDNAADYARKKISIRATWSTDQVALEIKDDGPGYPAHLIARIGEPYLTPAGTKADMRRNGSSGLGIGLFISKTLLERSGARVIFTNARGAETGAIARIIWPRALVSPSP</sequence>
<dbReference type="InterPro" id="IPR005467">
    <property type="entry name" value="His_kinase_dom"/>
</dbReference>
<protein>
    <recommendedName>
        <fullName evidence="3">histidine kinase</fullName>
        <ecNumber evidence="3">2.7.13.3</ecNumber>
    </recommendedName>
</protein>
<reference evidence="13" key="1">
    <citation type="journal article" date="2019" name="Int. J. Syst. Evol. Microbiol.">
        <title>The Global Catalogue of Microorganisms (GCM) 10K type strain sequencing project: providing services to taxonomists for standard genome sequencing and annotation.</title>
        <authorList>
            <consortium name="The Broad Institute Genomics Platform"/>
            <consortium name="The Broad Institute Genome Sequencing Center for Infectious Disease"/>
            <person name="Wu L."/>
            <person name="Ma J."/>
        </authorList>
    </citation>
    <scope>NUCLEOTIDE SEQUENCE [LARGE SCALE GENOMIC DNA]</scope>
    <source>
        <strain evidence="13">CCUG 43117</strain>
    </source>
</reference>
<evidence type="ECO:0000256" key="4">
    <source>
        <dbReference type="ARBA" id="ARBA00022475"/>
    </source>
</evidence>
<dbReference type="PANTHER" id="PTHR44936">
    <property type="entry name" value="SENSOR PROTEIN CREC"/>
    <property type="match status" value="1"/>
</dbReference>
<evidence type="ECO:0000259" key="11">
    <source>
        <dbReference type="PROSITE" id="PS50109"/>
    </source>
</evidence>
<name>A0ABW0P4D3_9HYPH</name>
<keyword evidence="8 12" id="KW-0418">Kinase</keyword>
<comment type="subcellular location">
    <subcellularLocation>
        <location evidence="2">Cell membrane</location>
        <topology evidence="2">Multi-pass membrane protein</topology>
    </subcellularLocation>
</comment>
<dbReference type="Gene3D" id="3.30.565.10">
    <property type="entry name" value="Histidine kinase-like ATPase, C-terminal domain"/>
    <property type="match status" value="1"/>
</dbReference>
<dbReference type="InterPro" id="IPR047770">
    <property type="entry name" value="RegB"/>
</dbReference>
<evidence type="ECO:0000256" key="1">
    <source>
        <dbReference type="ARBA" id="ARBA00000085"/>
    </source>
</evidence>
<dbReference type="Pfam" id="PF02518">
    <property type="entry name" value="HATPase_c"/>
    <property type="match status" value="1"/>
</dbReference>
<proteinExistence type="predicted"/>
<dbReference type="SMART" id="SM00387">
    <property type="entry name" value="HATPase_c"/>
    <property type="match status" value="1"/>
</dbReference>
<gene>
    <name evidence="12" type="ORF">ACFPN9_20165</name>
</gene>
<dbReference type="Pfam" id="PF00512">
    <property type="entry name" value="HisKA"/>
    <property type="match status" value="1"/>
</dbReference>
<keyword evidence="5" id="KW-0597">Phosphoprotein</keyword>
<evidence type="ECO:0000256" key="8">
    <source>
        <dbReference type="ARBA" id="ARBA00022777"/>
    </source>
</evidence>
<dbReference type="SUPFAM" id="SSF55874">
    <property type="entry name" value="ATPase domain of HSP90 chaperone/DNA topoisomerase II/histidine kinase"/>
    <property type="match status" value="1"/>
</dbReference>
<keyword evidence="9" id="KW-0067">ATP-binding</keyword>
<dbReference type="InterPro" id="IPR003661">
    <property type="entry name" value="HisK_dim/P_dom"/>
</dbReference>
<evidence type="ECO:0000256" key="6">
    <source>
        <dbReference type="ARBA" id="ARBA00022679"/>
    </source>
</evidence>
<dbReference type="EMBL" id="JBHSLU010000063">
    <property type="protein sequence ID" value="MFC5507561.1"/>
    <property type="molecule type" value="Genomic_DNA"/>
</dbReference>
<dbReference type="Proteomes" id="UP001596060">
    <property type="component" value="Unassembled WGS sequence"/>
</dbReference>
<dbReference type="Gene3D" id="1.10.287.130">
    <property type="match status" value="1"/>
</dbReference>
<evidence type="ECO:0000256" key="7">
    <source>
        <dbReference type="ARBA" id="ARBA00022741"/>
    </source>
</evidence>
<dbReference type="NCBIfam" id="NF033792">
    <property type="entry name" value="ActS_PrrB_HisK"/>
    <property type="match status" value="1"/>
</dbReference>
<comment type="catalytic activity">
    <reaction evidence="1">
        <text>ATP + protein L-histidine = ADP + protein N-phospho-L-histidine.</text>
        <dbReference type="EC" id="2.7.13.3"/>
    </reaction>
</comment>
<keyword evidence="10" id="KW-1133">Transmembrane helix</keyword>
<dbReference type="InterPro" id="IPR050980">
    <property type="entry name" value="2C_sensor_his_kinase"/>
</dbReference>
<dbReference type="CDD" id="cd00075">
    <property type="entry name" value="HATPase"/>
    <property type="match status" value="1"/>
</dbReference>
<feature type="transmembrane region" description="Helical" evidence="10">
    <location>
        <begin position="20"/>
        <end position="37"/>
    </location>
</feature>
<evidence type="ECO:0000256" key="3">
    <source>
        <dbReference type="ARBA" id="ARBA00012438"/>
    </source>
</evidence>
<dbReference type="GO" id="GO:0016301">
    <property type="term" value="F:kinase activity"/>
    <property type="evidence" value="ECO:0007669"/>
    <property type="project" value="UniProtKB-KW"/>
</dbReference>
<dbReference type="PRINTS" id="PR00344">
    <property type="entry name" value="BCTRLSENSOR"/>
</dbReference>
<dbReference type="PANTHER" id="PTHR44936:SF10">
    <property type="entry name" value="SENSOR PROTEIN RSTB"/>
    <property type="match status" value="1"/>
</dbReference>
<dbReference type="CDD" id="cd00082">
    <property type="entry name" value="HisKA"/>
    <property type="match status" value="1"/>
</dbReference>
<dbReference type="InterPro" id="IPR036890">
    <property type="entry name" value="HATPase_C_sf"/>
</dbReference>
<keyword evidence="13" id="KW-1185">Reference proteome</keyword>
<feature type="transmembrane region" description="Helical" evidence="10">
    <location>
        <begin position="106"/>
        <end position="139"/>
    </location>
</feature>
<evidence type="ECO:0000256" key="10">
    <source>
        <dbReference type="SAM" id="Phobius"/>
    </source>
</evidence>
<feature type="domain" description="Histidine kinase" evidence="11">
    <location>
        <begin position="212"/>
        <end position="426"/>
    </location>
</feature>
<feature type="transmembrane region" description="Helical" evidence="10">
    <location>
        <begin position="151"/>
        <end position="177"/>
    </location>
</feature>
<dbReference type="PROSITE" id="PS50109">
    <property type="entry name" value="HIS_KIN"/>
    <property type="match status" value="1"/>
</dbReference>
<feature type="transmembrane region" description="Helical" evidence="10">
    <location>
        <begin position="74"/>
        <end position="94"/>
    </location>
</feature>
<evidence type="ECO:0000256" key="9">
    <source>
        <dbReference type="ARBA" id="ARBA00022840"/>
    </source>
</evidence>
<dbReference type="InterPro" id="IPR004358">
    <property type="entry name" value="Sig_transdc_His_kin-like_C"/>
</dbReference>
<accession>A0ABW0P4D3</accession>